<evidence type="ECO:0000313" key="3">
    <source>
        <dbReference type="EMBL" id="KRF85163.1"/>
    </source>
</evidence>
<proteinExistence type="predicted"/>
<evidence type="ECO:0000313" key="1">
    <source>
        <dbReference type="EMBL" id="KRF85161.1"/>
    </source>
</evidence>
<dbReference type="Proteomes" id="UP000008792">
    <property type="component" value="Unassembled WGS sequence"/>
</dbReference>
<organism evidence="4 6">
    <name type="scientific">Drosophila virilis</name>
    <name type="common">Fruit fly</name>
    <dbReference type="NCBI Taxonomy" id="7244"/>
    <lineage>
        <taxon>Eukaryota</taxon>
        <taxon>Metazoa</taxon>
        <taxon>Ecdysozoa</taxon>
        <taxon>Arthropoda</taxon>
        <taxon>Hexapoda</taxon>
        <taxon>Insecta</taxon>
        <taxon>Pterygota</taxon>
        <taxon>Neoptera</taxon>
        <taxon>Endopterygota</taxon>
        <taxon>Diptera</taxon>
        <taxon>Brachycera</taxon>
        <taxon>Muscomorpha</taxon>
        <taxon>Ephydroidea</taxon>
        <taxon>Drosophilidae</taxon>
        <taxon>Drosophila</taxon>
    </lineage>
</organism>
<dbReference type="EMBL" id="CH940647">
    <property type="protein sequence ID" value="KRF85161.1"/>
    <property type="molecule type" value="Genomic_DNA"/>
</dbReference>
<dbReference type="EMBL" id="CH940647">
    <property type="protein sequence ID" value="KRF85165.1"/>
    <property type="molecule type" value="Genomic_DNA"/>
</dbReference>
<sequence>MDLYECGNQWLVPSITSDCLSVLTERARAMNLEELIELYEFAHNCDNKSLIQTITSLMMTHHFKQLLCERVLLLGSDIFIQYMTTVAKMRPEIERYRMIEKYLEINGFLKDINDKENREINELNQLDSNEDELINGTENMKIEPDTEKASVKNDKASSEIKGKLKADFVKSLLIAIDYTKMSVKEFYNGPGKSELLTYQSKYETLYKIVGKRSRAKPIMLDD</sequence>
<dbReference type="KEGG" id="dvi:26530568"/>
<dbReference type="STRING" id="7244.A0A0Q9WJW0"/>
<dbReference type="EMBL" id="CH940647">
    <property type="protein sequence ID" value="KRF85164.1"/>
    <property type="molecule type" value="Genomic_DNA"/>
</dbReference>
<reference evidence="4" key="2">
    <citation type="journal article" date="2008" name="Bioinformatics">
        <title>Assembly reconciliation.</title>
        <authorList>
            <person name="Zimin A.V."/>
            <person name="Smith D.R."/>
            <person name="Sutton G."/>
            <person name="Yorke J.A."/>
        </authorList>
    </citation>
    <scope>NUCLEOTIDE SEQUENCE</scope>
    <source>
        <strain evidence="4">TSC#15010-1051.87</strain>
    </source>
</reference>
<evidence type="ECO:0000313" key="6">
    <source>
        <dbReference type="Proteomes" id="UP000008792"/>
    </source>
</evidence>
<evidence type="ECO:0000313" key="4">
    <source>
        <dbReference type="EMBL" id="KRF85164.1"/>
    </source>
</evidence>
<reference evidence="4 6" key="1">
    <citation type="journal article" date="2007" name="Nature">
        <title>Evolution of genes and genomes on the Drosophila phylogeny.</title>
        <authorList>
            <consortium name="Drosophila 12 Genomes Consortium"/>
            <person name="Clark A.G."/>
            <person name="Eisen M.B."/>
            <person name="Smith D.R."/>
            <person name="Bergman C.M."/>
            <person name="Oliver B."/>
            <person name="Markow T.A."/>
            <person name="Kaufman T.C."/>
            <person name="Kellis M."/>
            <person name="Gelbart W."/>
            <person name="Iyer V.N."/>
            <person name="Pollard D.A."/>
            <person name="Sackton T.B."/>
            <person name="Larracuente A.M."/>
            <person name="Singh N.D."/>
            <person name="Abad J.P."/>
            <person name="Abt D.N."/>
            <person name="Adryan B."/>
            <person name="Aguade M."/>
            <person name="Akashi H."/>
            <person name="Anderson W.W."/>
            <person name="Aquadro C.F."/>
            <person name="Ardell D.H."/>
            <person name="Arguello R."/>
            <person name="Artieri C.G."/>
            <person name="Barbash D.A."/>
            <person name="Barker D."/>
            <person name="Barsanti P."/>
            <person name="Batterham P."/>
            <person name="Batzoglou S."/>
            <person name="Begun D."/>
            <person name="Bhutkar A."/>
            <person name="Blanco E."/>
            <person name="Bosak S.A."/>
            <person name="Bradley R.K."/>
            <person name="Brand A.D."/>
            <person name="Brent M.R."/>
            <person name="Brooks A.N."/>
            <person name="Brown R.H."/>
            <person name="Butlin R.K."/>
            <person name="Caggese C."/>
            <person name="Calvi B.R."/>
            <person name="Bernardo de Carvalho A."/>
            <person name="Caspi A."/>
            <person name="Castrezana S."/>
            <person name="Celniker S.E."/>
            <person name="Chang J.L."/>
            <person name="Chapple C."/>
            <person name="Chatterji S."/>
            <person name="Chinwalla A."/>
            <person name="Civetta A."/>
            <person name="Clifton S.W."/>
            <person name="Comeron J.M."/>
            <person name="Costello J.C."/>
            <person name="Coyne J.A."/>
            <person name="Daub J."/>
            <person name="David R.G."/>
            <person name="Delcher A.L."/>
            <person name="Delehaunty K."/>
            <person name="Do C.B."/>
            <person name="Ebling H."/>
            <person name="Edwards K."/>
            <person name="Eickbush T."/>
            <person name="Evans J.D."/>
            <person name="Filipski A."/>
            <person name="Findeiss S."/>
            <person name="Freyhult E."/>
            <person name="Fulton L."/>
            <person name="Fulton R."/>
            <person name="Garcia A.C."/>
            <person name="Gardiner A."/>
            <person name="Garfield D.A."/>
            <person name="Garvin B.E."/>
            <person name="Gibson G."/>
            <person name="Gilbert D."/>
            <person name="Gnerre S."/>
            <person name="Godfrey J."/>
            <person name="Good R."/>
            <person name="Gotea V."/>
            <person name="Gravely B."/>
            <person name="Greenberg A.J."/>
            <person name="Griffiths-Jones S."/>
            <person name="Gross S."/>
            <person name="Guigo R."/>
            <person name="Gustafson E.A."/>
            <person name="Haerty W."/>
            <person name="Hahn M.W."/>
            <person name="Halligan D.L."/>
            <person name="Halpern A.L."/>
            <person name="Halter G.M."/>
            <person name="Han M.V."/>
            <person name="Heger A."/>
            <person name="Hillier L."/>
            <person name="Hinrichs A.S."/>
            <person name="Holmes I."/>
            <person name="Hoskins R.A."/>
            <person name="Hubisz M.J."/>
            <person name="Hultmark D."/>
            <person name="Huntley M.A."/>
            <person name="Jaffe D.B."/>
            <person name="Jagadeeshan S."/>
            <person name="Jeck W.R."/>
            <person name="Johnson J."/>
            <person name="Jones C.D."/>
            <person name="Jordan W.C."/>
            <person name="Karpen G.H."/>
            <person name="Kataoka E."/>
            <person name="Keightley P.D."/>
            <person name="Kheradpour P."/>
            <person name="Kirkness E.F."/>
            <person name="Koerich L.B."/>
            <person name="Kristiansen K."/>
            <person name="Kudrna D."/>
            <person name="Kulathinal R.J."/>
            <person name="Kumar S."/>
            <person name="Kwok R."/>
            <person name="Lander E."/>
            <person name="Langley C.H."/>
            <person name="Lapoint R."/>
            <person name="Lazzaro B.P."/>
            <person name="Lee S.J."/>
            <person name="Levesque L."/>
            <person name="Li R."/>
            <person name="Lin C.F."/>
            <person name="Lin M.F."/>
            <person name="Lindblad-Toh K."/>
            <person name="Llopart A."/>
            <person name="Long M."/>
            <person name="Low L."/>
            <person name="Lozovsky E."/>
            <person name="Lu J."/>
            <person name="Luo M."/>
            <person name="Machado C.A."/>
            <person name="Makalowski W."/>
            <person name="Marzo M."/>
            <person name="Matsuda M."/>
            <person name="Matzkin L."/>
            <person name="McAllister B."/>
            <person name="McBride C.S."/>
            <person name="McKernan B."/>
            <person name="McKernan K."/>
            <person name="Mendez-Lago M."/>
            <person name="Minx P."/>
            <person name="Mollenhauer M.U."/>
            <person name="Montooth K."/>
            <person name="Mount S.M."/>
            <person name="Mu X."/>
            <person name="Myers E."/>
            <person name="Negre B."/>
            <person name="Newfeld S."/>
            <person name="Nielsen R."/>
            <person name="Noor M.A."/>
            <person name="O'Grady P."/>
            <person name="Pachter L."/>
            <person name="Papaceit M."/>
            <person name="Parisi M.J."/>
            <person name="Parisi M."/>
            <person name="Parts L."/>
            <person name="Pedersen J.S."/>
            <person name="Pesole G."/>
            <person name="Phillippy A.M."/>
            <person name="Ponting C.P."/>
            <person name="Pop M."/>
            <person name="Porcelli D."/>
            <person name="Powell J.R."/>
            <person name="Prohaska S."/>
            <person name="Pruitt K."/>
            <person name="Puig M."/>
            <person name="Quesneville H."/>
            <person name="Ram K.R."/>
            <person name="Rand D."/>
            <person name="Rasmussen M.D."/>
            <person name="Reed L.K."/>
            <person name="Reenan R."/>
            <person name="Reily A."/>
            <person name="Remington K.A."/>
            <person name="Rieger T.T."/>
            <person name="Ritchie M.G."/>
            <person name="Robin C."/>
            <person name="Rogers Y.H."/>
            <person name="Rohde C."/>
            <person name="Rozas J."/>
            <person name="Rubenfield M.J."/>
            <person name="Ruiz A."/>
            <person name="Russo S."/>
            <person name="Salzberg S.L."/>
            <person name="Sanchez-Gracia A."/>
            <person name="Saranga D.J."/>
            <person name="Sato H."/>
            <person name="Schaeffer S.W."/>
            <person name="Schatz M.C."/>
            <person name="Schlenke T."/>
            <person name="Schwartz R."/>
            <person name="Segarra C."/>
            <person name="Singh R.S."/>
            <person name="Sirot L."/>
            <person name="Sirota M."/>
            <person name="Sisneros N.B."/>
            <person name="Smith C.D."/>
            <person name="Smith T.F."/>
            <person name="Spieth J."/>
            <person name="Stage D.E."/>
            <person name="Stark A."/>
            <person name="Stephan W."/>
            <person name="Strausberg R.L."/>
            <person name="Strempel S."/>
            <person name="Sturgill D."/>
            <person name="Sutton G."/>
            <person name="Sutton G.G."/>
            <person name="Tao W."/>
            <person name="Teichmann S."/>
            <person name="Tobari Y.N."/>
            <person name="Tomimura Y."/>
            <person name="Tsolas J.M."/>
            <person name="Valente V.L."/>
            <person name="Venter E."/>
            <person name="Venter J.C."/>
            <person name="Vicario S."/>
            <person name="Vieira F.G."/>
            <person name="Vilella A.J."/>
            <person name="Villasante A."/>
            <person name="Walenz B."/>
            <person name="Wang J."/>
            <person name="Wasserman M."/>
            <person name="Watts T."/>
            <person name="Wilson D."/>
            <person name="Wilson R.K."/>
            <person name="Wing R.A."/>
            <person name="Wolfner M.F."/>
            <person name="Wong A."/>
            <person name="Wong G.K."/>
            <person name="Wu C.I."/>
            <person name="Wu G."/>
            <person name="Yamamoto D."/>
            <person name="Yang H.P."/>
            <person name="Yang S.P."/>
            <person name="Yorke J.A."/>
            <person name="Yoshida K."/>
            <person name="Zdobnov E."/>
            <person name="Zhang P."/>
            <person name="Zhang Y."/>
            <person name="Zimin A.V."/>
            <person name="Baldwin J."/>
            <person name="Abdouelleil A."/>
            <person name="Abdulkadir J."/>
            <person name="Abebe A."/>
            <person name="Abera B."/>
            <person name="Abreu J."/>
            <person name="Acer S.C."/>
            <person name="Aftuck L."/>
            <person name="Alexander A."/>
            <person name="An P."/>
            <person name="Anderson E."/>
            <person name="Anderson S."/>
            <person name="Arachi H."/>
            <person name="Azer M."/>
            <person name="Bachantsang P."/>
            <person name="Barry A."/>
            <person name="Bayul T."/>
            <person name="Berlin A."/>
            <person name="Bessette D."/>
            <person name="Bloom T."/>
            <person name="Blye J."/>
            <person name="Boguslavskiy L."/>
            <person name="Bonnet C."/>
            <person name="Boukhgalter B."/>
            <person name="Bourzgui I."/>
            <person name="Brown A."/>
            <person name="Cahill P."/>
            <person name="Channer S."/>
            <person name="Cheshatsang Y."/>
            <person name="Chuda L."/>
            <person name="Citroen M."/>
            <person name="Collymore A."/>
            <person name="Cooke P."/>
            <person name="Costello M."/>
            <person name="D'Aco K."/>
            <person name="Daza R."/>
            <person name="De Haan G."/>
            <person name="DeGray S."/>
            <person name="DeMaso C."/>
            <person name="Dhargay N."/>
            <person name="Dooley K."/>
            <person name="Dooley E."/>
            <person name="Doricent M."/>
            <person name="Dorje P."/>
            <person name="Dorjee K."/>
            <person name="Dupes A."/>
            <person name="Elong R."/>
            <person name="Falk J."/>
            <person name="Farina A."/>
            <person name="Faro S."/>
            <person name="Ferguson D."/>
            <person name="Fisher S."/>
            <person name="Foley C.D."/>
            <person name="Franke A."/>
            <person name="Friedrich D."/>
            <person name="Gadbois L."/>
            <person name="Gearin G."/>
            <person name="Gearin C.R."/>
            <person name="Giannoukos G."/>
            <person name="Goode T."/>
            <person name="Graham J."/>
            <person name="Grandbois E."/>
            <person name="Grewal S."/>
            <person name="Gyaltsen K."/>
            <person name="Hafez N."/>
            <person name="Hagos B."/>
            <person name="Hall J."/>
            <person name="Henson C."/>
            <person name="Hollinger A."/>
            <person name="Honan T."/>
            <person name="Huard M.D."/>
            <person name="Hughes L."/>
            <person name="Hurhula B."/>
            <person name="Husby M.E."/>
            <person name="Kamat A."/>
            <person name="Kanga B."/>
            <person name="Kashin S."/>
            <person name="Khazanovich D."/>
            <person name="Kisner P."/>
            <person name="Lance K."/>
            <person name="Lara M."/>
            <person name="Lee W."/>
            <person name="Lennon N."/>
            <person name="Letendre F."/>
            <person name="LeVine R."/>
            <person name="Lipovsky A."/>
            <person name="Liu X."/>
            <person name="Liu J."/>
            <person name="Liu S."/>
            <person name="Lokyitsang T."/>
            <person name="Lokyitsang Y."/>
            <person name="Lubonja R."/>
            <person name="Lui A."/>
            <person name="MacDonald P."/>
            <person name="Magnisalis V."/>
            <person name="Maru K."/>
            <person name="Matthews C."/>
            <person name="McCusker W."/>
            <person name="McDonough S."/>
            <person name="Mehta T."/>
            <person name="Meldrim J."/>
            <person name="Meneus L."/>
            <person name="Mihai O."/>
            <person name="Mihalev A."/>
            <person name="Mihova T."/>
            <person name="Mittelman R."/>
            <person name="Mlenga V."/>
            <person name="Montmayeur A."/>
            <person name="Mulrain L."/>
            <person name="Navidi A."/>
            <person name="Naylor J."/>
            <person name="Negash T."/>
            <person name="Nguyen T."/>
            <person name="Nguyen N."/>
            <person name="Nicol R."/>
            <person name="Norbu C."/>
            <person name="Norbu N."/>
            <person name="Novod N."/>
            <person name="O'Neill B."/>
            <person name="Osman S."/>
            <person name="Markiewicz E."/>
            <person name="Oyono O.L."/>
            <person name="Patti C."/>
            <person name="Phunkhang P."/>
            <person name="Pierre F."/>
            <person name="Priest M."/>
            <person name="Raghuraman S."/>
            <person name="Rege F."/>
            <person name="Reyes R."/>
            <person name="Rise C."/>
            <person name="Rogov P."/>
            <person name="Ross K."/>
            <person name="Ryan E."/>
            <person name="Settipalli S."/>
            <person name="Shea T."/>
            <person name="Sherpa N."/>
            <person name="Shi L."/>
            <person name="Shih D."/>
            <person name="Sparrow T."/>
            <person name="Spaulding J."/>
            <person name="Stalker J."/>
            <person name="Stange-Thomann N."/>
            <person name="Stavropoulos S."/>
            <person name="Stone C."/>
            <person name="Strader C."/>
            <person name="Tesfaye S."/>
            <person name="Thomson T."/>
            <person name="Thoulutsang Y."/>
            <person name="Thoulutsang D."/>
            <person name="Topham K."/>
            <person name="Topping I."/>
            <person name="Tsamla T."/>
            <person name="Vassiliev H."/>
            <person name="Vo A."/>
            <person name="Wangchuk T."/>
            <person name="Wangdi T."/>
            <person name="Weiand M."/>
            <person name="Wilkinson J."/>
            <person name="Wilson A."/>
            <person name="Yadav S."/>
            <person name="Young G."/>
            <person name="Yu Q."/>
            <person name="Zembek L."/>
            <person name="Zhong D."/>
            <person name="Zimmer A."/>
            <person name="Zwirko Z."/>
            <person name="Jaffe D.B."/>
            <person name="Alvarez P."/>
            <person name="Brockman W."/>
            <person name="Butler J."/>
            <person name="Chin C."/>
            <person name="Gnerre S."/>
            <person name="Grabherr M."/>
            <person name="Kleber M."/>
            <person name="Mauceli E."/>
            <person name="MacCallum I."/>
        </authorList>
    </citation>
    <scope>NUCLEOTIDE SEQUENCE [LARGE SCALE GENOMIC DNA]</scope>
    <source>
        <strain evidence="4">TSC#15010-1051.87</strain>
        <strain evidence="6">Tucson 15010-1051.87</strain>
    </source>
</reference>
<dbReference type="InParanoid" id="A0A0Q9WJW0"/>
<dbReference type="EMBL" id="CH940647">
    <property type="protein sequence ID" value="KRF85162.1"/>
    <property type="molecule type" value="Genomic_DNA"/>
</dbReference>
<dbReference type="EMBL" id="CH940647">
    <property type="protein sequence ID" value="KRF85163.1"/>
    <property type="molecule type" value="Genomic_DNA"/>
</dbReference>
<gene>
    <name evidence="4" type="primary">Dvir\GJ25798</name>
    <name evidence="4" type="ORF">Dvir_GJ25798</name>
</gene>
<name>A0A0Q9WJW0_DROVI</name>
<protein>
    <submittedName>
        <fullName evidence="1">Uncharacterized protein, isoform A</fullName>
    </submittedName>
    <submittedName>
        <fullName evidence="2">Uncharacterized protein, isoform B</fullName>
    </submittedName>
    <submittedName>
        <fullName evidence="3">Uncharacterized protein, isoform C</fullName>
    </submittedName>
    <submittedName>
        <fullName evidence="4">Uncharacterized protein, isoform D</fullName>
    </submittedName>
    <submittedName>
        <fullName evidence="5">Uncharacterized protein, isoform E</fullName>
    </submittedName>
</protein>
<evidence type="ECO:0000313" key="5">
    <source>
        <dbReference type="EMBL" id="KRF85165.1"/>
    </source>
</evidence>
<dbReference type="OrthoDB" id="7872163at2759"/>
<keyword evidence="6" id="KW-1185">Reference proteome</keyword>
<accession>A0A0Q9WJW0</accession>
<dbReference type="AlphaFoldDB" id="A0A0Q9WJW0"/>
<reference evidence="4" key="3">
    <citation type="submission" date="2015-11" db="EMBL/GenBank/DDBJ databases">
        <authorList>
            <consortium name="FlyBase"/>
        </authorList>
    </citation>
    <scope>NUCLEOTIDE SEQUENCE</scope>
    <source>
        <strain evidence="4">TSC#15010-1051.87</strain>
    </source>
</reference>
<evidence type="ECO:0000313" key="2">
    <source>
        <dbReference type="EMBL" id="KRF85162.1"/>
    </source>
</evidence>